<dbReference type="Proteomes" id="UP000248066">
    <property type="component" value="Unassembled WGS sequence"/>
</dbReference>
<reference evidence="2 3" key="1">
    <citation type="submission" date="2017-10" db="EMBL/GenBank/DDBJ databases">
        <title>Bacillus sp. nov., a halophilic bacterium isolated from a Yangshapao Lake.</title>
        <authorList>
            <person name="Wang H."/>
        </authorList>
    </citation>
    <scope>NUCLEOTIDE SEQUENCE [LARGE SCALE GENOMIC DNA]</scope>
    <source>
        <strain evidence="2 3">YSP-3</strain>
    </source>
</reference>
<sequence>MKGGDHMPTTKNSRLSLIFRTGFDDEGMDVERVRNFQNVKTDAGNEGLAQAAAALASLQVHPLTRIERNNTYDLPGQ</sequence>
<accession>A0A2W0HJZ6</accession>
<comment type="caution">
    <text evidence="2">The sequence shown here is derived from an EMBL/GenBank/DDBJ whole genome shotgun (WGS) entry which is preliminary data.</text>
</comment>
<feature type="domain" description="DUF1659" evidence="1">
    <location>
        <begin position="9"/>
        <end position="74"/>
    </location>
</feature>
<keyword evidence="3" id="KW-1185">Reference proteome</keyword>
<name>A0A2W0HJZ6_9BACI</name>
<organism evidence="2 3">
    <name type="scientific">Alteribacter lacisalsi</name>
    <dbReference type="NCBI Taxonomy" id="2045244"/>
    <lineage>
        <taxon>Bacteria</taxon>
        <taxon>Bacillati</taxon>
        <taxon>Bacillota</taxon>
        <taxon>Bacilli</taxon>
        <taxon>Bacillales</taxon>
        <taxon>Bacillaceae</taxon>
        <taxon>Alteribacter</taxon>
    </lineage>
</organism>
<dbReference type="AlphaFoldDB" id="A0A2W0HJZ6"/>
<evidence type="ECO:0000313" key="2">
    <source>
        <dbReference type="EMBL" id="PYZ97392.1"/>
    </source>
</evidence>
<protein>
    <recommendedName>
        <fullName evidence="1">DUF1659 domain-containing protein</fullName>
    </recommendedName>
</protein>
<evidence type="ECO:0000259" key="1">
    <source>
        <dbReference type="Pfam" id="PF07872"/>
    </source>
</evidence>
<gene>
    <name evidence="2" type="ORF">CR205_01965</name>
</gene>
<dbReference type="Pfam" id="PF07872">
    <property type="entry name" value="DUF1659"/>
    <property type="match status" value="1"/>
</dbReference>
<dbReference type="EMBL" id="PDOF01000001">
    <property type="protein sequence ID" value="PYZ97392.1"/>
    <property type="molecule type" value="Genomic_DNA"/>
</dbReference>
<proteinExistence type="predicted"/>
<evidence type="ECO:0000313" key="3">
    <source>
        <dbReference type="Proteomes" id="UP000248066"/>
    </source>
</evidence>
<dbReference type="InterPro" id="IPR012454">
    <property type="entry name" value="DUF1659"/>
</dbReference>